<name>A0ABT7HGX2_9GAMM</name>
<comment type="caution">
    <text evidence="1">The sequence shown here is derived from an EMBL/GenBank/DDBJ whole genome shotgun (WGS) entry which is preliminary data.</text>
</comment>
<proteinExistence type="predicted"/>
<evidence type="ECO:0008006" key="3">
    <source>
        <dbReference type="Google" id="ProtNLM"/>
    </source>
</evidence>
<keyword evidence="2" id="KW-1185">Reference proteome</keyword>
<dbReference type="Proteomes" id="UP001223547">
    <property type="component" value="Unassembled WGS sequence"/>
</dbReference>
<gene>
    <name evidence="1" type="ORF">QQF73_16050</name>
</gene>
<evidence type="ECO:0000313" key="1">
    <source>
        <dbReference type="EMBL" id="MDK9559147.1"/>
    </source>
</evidence>
<organism evidence="1 2">
    <name type="scientific">Marinobacter albus</name>
    <dbReference type="NCBI Taxonomy" id="3030833"/>
    <lineage>
        <taxon>Bacteria</taxon>
        <taxon>Pseudomonadati</taxon>
        <taxon>Pseudomonadota</taxon>
        <taxon>Gammaproteobacteria</taxon>
        <taxon>Pseudomonadales</taxon>
        <taxon>Marinobacteraceae</taxon>
        <taxon>Marinobacter</taxon>
    </lineage>
</organism>
<dbReference type="RefSeq" id="WP_285368834.1">
    <property type="nucleotide sequence ID" value="NZ_JASSQD010000003.1"/>
</dbReference>
<dbReference type="EMBL" id="JASSQD010000003">
    <property type="protein sequence ID" value="MDK9559147.1"/>
    <property type="molecule type" value="Genomic_DNA"/>
</dbReference>
<reference evidence="1 2" key="1">
    <citation type="submission" date="2023-05" db="EMBL/GenBank/DDBJ databases">
        <title>Marinobacter albus sp. nov., a marine bacterium isolated from sand in a coastal intertidal zone of huludao.</title>
        <authorList>
            <person name="Deng T."/>
        </authorList>
    </citation>
    <scope>NUCLEOTIDE SEQUENCE [LARGE SCALE GENOMIC DNA]</scope>
    <source>
        <strain evidence="1 2">M216</strain>
    </source>
</reference>
<protein>
    <recommendedName>
        <fullName evidence="3">Surface antigen domain-containing protein</fullName>
    </recommendedName>
</protein>
<sequence length="298" mass="33171">MKTLSESFRTLSILVLAASIFYFGYAVLRSADRISEGLQKASGIAESLKPAVELAPEFLNESEQLRFLARDALKETEAVRLLVPSVLKESEAIRNTLPQVIQQADLLRQESINIRSEVAAVRSLMPQVLAELEAYRAIIPSVLEESQNIRRTIPPTLDRVEKIVADANEIASSAGEKTFTNVITGIIKAPINLLGNAAQMLVPSDVRLSDEDRARLESRLQTFLNTAEVGNSEEFVTSDGSITGRFELVSDSFEGGESCRMVALNSFRKGQLLRHQDLQICRNDEGRWYLKNMDESRK</sequence>
<evidence type="ECO:0000313" key="2">
    <source>
        <dbReference type="Proteomes" id="UP001223547"/>
    </source>
</evidence>
<accession>A0ABT7HGX2</accession>